<organism evidence="1 2">
    <name type="scientific">Trichodelitschia bisporula</name>
    <dbReference type="NCBI Taxonomy" id="703511"/>
    <lineage>
        <taxon>Eukaryota</taxon>
        <taxon>Fungi</taxon>
        <taxon>Dikarya</taxon>
        <taxon>Ascomycota</taxon>
        <taxon>Pezizomycotina</taxon>
        <taxon>Dothideomycetes</taxon>
        <taxon>Dothideomycetes incertae sedis</taxon>
        <taxon>Phaeotrichales</taxon>
        <taxon>Phaeotrichaceae</taxon>
        <taxon>Trichodelitschia</taxon>
    </lineage>
</organism>
<protein>
    <submittedName>
        <fullName evidence="1">Uncharacterized protein</fullName>
    </submittedName>
</protein>
<accession>A0A6G1HS86</accession>
<name>A0A6G1HS86_9PEZI</name>
<gene>
    <name evidence="1" type="ORF">EJ06DRAFT_91268</name>
</gene>
<dbReference type="Proteomes" id="UP000799640">
    <property type="component" value="Unassembled WGS sequence"/>
</dbReference>
<keyword evidence="2" id="KW-1185">Reference proteome</keyword>
<dbReference type="EMBL" id="ML996699">
    <property type="protein sequence ID" value="KAF2398771.1"/>
    <property type="molecule type" value="Genomic_DNA"/>
</dbReference>
<sequence length="84" mass="8484">MSSPGCLSNRELSPAALRAASWTPSKSWKAVAGSTSAASCPAALAASAASAAARSRSTAAFCARRSQITLSQGVPAECLRRSRS</sequence>
<dbReference type="AlphaFoldDB" id="A0A6G1HS86"/>
<evidence type="ECO:0000313" key="2">
    <source>
        <dbReference type="Proteomes" id="UP000799640"/>
    </source>
</evidence>
<evidence type="ECO:0000313" key="1">
    <source>
        <dbReference type="EMBL" id="KAF2398771.1"/>
    </source>
</evidence>
<reference evidence="1" key="1">
    <citation type="journal article" date="2020" name="Stud. Mycol.">
        <title>101 Dothideomycetes genomes: a test case for predicting lifestyles and emergence of pathogens.</title>
        <authorList>
            <person name="Haridas S."/>
            <person name="Albert R."/>
            <person name="Binder M."/>
            <person name="Bloem J."/>
            <person name="Labutti K."/>
            <person name="Salamov A."/>
            <person name="Andreopoulos B."/>
            <person name="Baker S."/>
            <person name="Barry K."/>
            <person name="Bills G."/>
            <person name="Bluhm B."/>
            <person name="Cannon C."/>
            <person name="Castanera R."/>
            <person name="Culley D."/>
            <person name="Daum C."/>
            <person name="Ezra D."/>
            <person name="Gonzalez J."/>
            <person name="Henrissat B."/>
            <person name="Kuo A."/>
            <person name="Liang C."/>
            <person name="Lipzen A."/>
            <person name="Lutzoni F."/>
            <person name="Magnuson J."/>
            <person name="Mondo S."/>
            <person name="Nolan M."/>
            <person name="Ohm R."/>
            <person name="Pangilinan J."/>
            <person name="Park H.-J."/>
            <person name="Ramirez L."/>
            <person name="Alfaro M."/>
            <person name="Sun H."/>
            <person name="Tritt A."/>
            <person name="Yoshinaga Y."/>
            <person name="Zwiers L.-H."/>
            <person name="Turgeon B."/>
            <person name="Goodwin S."/>
            <person name="Spatafora J."/>
            <person name="Crous P."/>
            <person name="Grigoriev I."/>
        </authorList>
    </citation>
    <scope>NUCLEOTIDE SEQUENCE</scope>
    <source>
        <strain evidence="1">CBS 262.69</strain>
    </source>
</reference>
<proteinExistence type="predicted"/>